<evidence type="ECO:0000313" key="3">
    <source>
        <dbReference type="Proteomes" id="UP000617340"/>
    </source>
</evidence>
<organism evidence="2 3">
    <name type="scientific">Vespula germanica</name>
    <name type="common">German yellow jacket</name>
    <name type="synonym">Paravespula germanica</name>
    <dbReference type="NCBI Taxonomy" id="30212"/>
    <lineage>
        <taxon>Eukaryota</taxon>
        <taxon>Metazoa</taxon>
        <taxon>Ecdysozoa</taxon>
        <taxon>Arthropoda</taxon>
        <taxon>Hexapoda</taxon>
        <taxon>Insecta</taxon>
        <taxon>Pterygota</taxon>
        <taxon>Neoptera</taxon>
        <taxon>Endopterygota</taxon>
        <taxon>Hymenoptera</taxon>
        <taxon>Apocrita</taxon>
        <taxon>Aculeata</taxon>
        <taxon>Vespoidea</taxon>
        <taxon>Vespidae</taxon>
        <taxon>Vespinae</taxon>
        <taxon>Vespula</taxon>
    </lineage>
</organism>
<gene>
    <name evidence="2" type="ORF">HZH68_017030</name>
</gene>
<keyword evidence="1" id="KW-0472">Membrane</keyword>
<comment type="caution">
    <text evidence="2">The sequence shown here is derived from an EMBL/GenBank/DDBJ whole genome shotgun (WGS) entry which is preliminary data.</text>
</comment>
<keyword evidence="3" id="KW-1185">Reference proteome</keyword>
<feature type="transmembrane region" description="Helical" evidence="1">
    <location>
        <begin position="61"/>
        <end position="94"/>
    </location>
</feature>
<keyword evidence="1" id="KW-0812">Transmembrane</keyword>
<protein>
    <submittedName>
        <fullName evidence="2">Uncharacterized protein</fullName>
    </submittedName>
</protein>
<feature type="transmembrane region" description="Helical" evidence="1">
    <location>
        <begin position="20"/>
        <end position="41"/>
    </location>
</feature>
<name>A0A834MN29_VESGE</name>
<dbReference type="Proteomes" id="UP000617340">
    <property type="component" value="Unassembled WGS sequence"/>
</dbReference>
<evidence type="ECO:0000313" key="2">
    <source>
        <dbReference type="EMBL" id="KAF7379185.1"/>
    </source>
</evidence>
<sequence length="101" mass="10924">MECPGTVTDTKTQCKSFWVALLRFTLLCFALLCFALLWRWVVGLTGNVVQRPLAVGVGVVVVVILVVVVVIVVVVVVAATTVVVVVVVIVGSFFKRYNFLG</sequence>
<proteinExistence type="predicted"/>
<evidence type="ECO:0000256" key="1">
    <source>
        <dbReference type="SAM" id="Phobius"/>
    </source>
</evidence>
<accession>A0A834MN29</accession>
<keyword evidence="1" id="KW-1133">Transmembrane helix</keyword>
<reference evidence="2" key="1">
    <citation type="journal article" date="2020" name="G3 (Bethesda)">
        <title>High-Quality Assemblies for Three Invasive Social Wasps from the &lt;i&gt;Vespula&lt;/i&gt; Genus.</title>
        <authorList>
            <person name="Harrop T.W.R."/>
            <person name="Guhlin J."/>
            <person name="McLaughlin G.M."/>
            <person name="Permina E."/>
            <person name="Stockwell P."/>
            <person name="Gilligan J."/>
            <person name="Le Lec M.F."/>
            <person name="Gruber M.A.M."/>
            <person name="Quinn O."/>
            <person name="Lovegrove M."/>
            <person name="Duncan E.J."/>
            <person name="Remnant E.J."/>
            <person name="Van Eeckhoven J."/>
            <person name="Graham B."/>
            <person name="Knapp R.A."/>
            <person name="Langford K.W."/>
            <person name="Kronenberg Z."/>
            <person name="Press M.O."/>
            <person name="Eacker S.M."/>
            <person name="Wilson-Rankin E.E."/>
            <person name="Purcell J."/>
            <person name="Lester P.J."/>
            <person name="Dearden P.K."/>
        </authorList>
    </citation>
    <scope>NUCLEOTIDE SEQUENCE</scope>
    <source>
        <strain evidence="2">Linc-1</strain>
    </source>
</reference>
<dbReference type="EMBL" id="JACSDZ010000025">
    <property type="protein sequence ID" value="KAF7379185.1"/>
    <property type="molecule type" value="Genomic_DNA"/>
</dbReference>
<dbReference type="AlphaFoldDB" id="A0A834MN29"/>